<dbReference type="EnsemblMetazoa" id="GPAI000246-RA">
    <property type="protein sequence ID" value="GPAI000246-PA"/>
    <property type="gene ID" value="GPAI000246"/>
</dbReference>
<dbReference type="AlphaFoldDB" id="A0A1A9Z0G3"/>
<keyword evidence="3" id="KW-1185">Reference proteome</keyword>
<dbReference type="VEuPathDB" id="VectorBase:GPAI000246"/>
<reference evidence="2" key="2">
    <citation type="submission" date="2020-05" db="UniProtKB">
        <authorList>
            <consortium name="EnsemblMetazoa"/>
        </authorList>
    </citation>
    <scope>IDENTIFICATION</scope>
    <source>
        <strain evidence="2">IAEA</strain>
    </source>
</reference>
<evidence type="ECO:0000313" key="3">
    <source>
        <dbReference type="Proteomes" id="UP000092445"/>
    </source>
</evidence>
<name>A0A1A9Z0G3_GLOPL</name>
<feature type="compositionally biased region" description="Basic and acidic residues" evidence="1">
    <location>
        <begin position="9"/>
        <end position="27"/>
    </location>
</feature>
<proteinExistence type="predicted"/>
<organism evidence="2 3">
    <name type="scientific">Glossina pallidipes</name>
    <name type="common">Tsetse fly</name>
    <dbReference type="NCBI Taxonomy" id="7398"/>
    <lineage>
        <taxon>Eukaryota</taxon>
        <taxon>Metazoa</taxon>
        <taxon>Ecdysozoa</taxon>
        <taxon>Arthropoda</taxon>
        <taxon>Hexapoda</taxon>
        <taxon>Insecta</taxon>
        <taxon>Pterygota</taxon>
        <taxon>Neoptera</taxon>
        <taxon>Endopterygota</taxon>
        <taxon>Diptera</taxon>
        <taxon>Brachycera</taxon>
        <taxon>Muscomorpha</taxon>
        <taxon>Hippoboscoidea</taxon>
        <taxon>Glossinidae</taxon>
        <taxon>Glossina</taxon>
    </lineage>
</organism>
<feature type="region of interest" description="Disordered" evidence="1">
    <location>
        <begin position="9"/>
        <end position="34"/>
    </location>
</feature>
<evidence type="ECO:0000313" key="2">
    <source>
        <dbReference type="EnsemblMetazoa" id="GPAI000246-PA"/>
    </source>
</evidence>
<dbReference type="Proteomes" id="UP000092445">
    <property type="component" value="Unassembled WGS sequence"/>
</dbReference>
<protein>
    <submittedName>
        <fullName evidence="2">Uncharacterized protein</fullName>
    </submittedName>
</protein>
<accession>A0A1A9Z0G3</accession>
<evidence type="ECO:0000256" key="1">
    <source>
        <dbReference type="SAM" id="MobiDB-lite"/>
    </source>
</evidence>
<sequence>MEIFLEDVIEKDPHKKDQHQQHSLKDSQKKKKKEPITGGIVHVDKLKFLMKCVQILVLVNSIIAQRSKIKDLSYKPFLFSTSVREVRNYKKCNPLTLITKLNVNTSVALRVETVSEDFALMTDYDHLPVALSQSR</sequence>
<reference evidence="3" key="1">
    <citation type="submission" date="2014-03" db="EMBL/GenBank/DDBJ databases">
        <authorList>
            <person name="Aksoy S."/>
            <person name="Warren W."/>
            <person name="Wilson R.K."/>
        </authorList>
    </citation>
    <scope>NUCLEOTIDE SEQUENCE [LARGE SCALE GENOMIC DNA]</scope>
    <source>
        <strain evidence="3">IAEA</strain>
    </source>
</reference>